<evidence type="ECO:0000313" key="3">
    <source>
        <dbReference type="EMBL" id="ORE02966.1"/>
    </source>
</evidence>
<dbReference type="Gene3D" id="3.40.30.10">
    <property type="entry name" value="Glutaredoxin"/>
    <property type="match status" value="1"/>
</dbReference>
<dbReference type="EMBL" id="KV922024">
    <property type="protein sequence ID" value="ORE02966.1"/>
    <property type="molecule type" value="Genomic_DNA"/>
</dbReference>
<proteinExistence type="inferred from homology"/>
<reference evidence="3" key="1">
    <citation type="journal article" date="2016" name="Proc. Natl. Acad. Sci. U.S.A.">
        <title>Lipid metabolic changes in an early divergent fungus govern the establishment of a mutualistic symbiosis with endobacteria.</title>
        <authorList>
            <person name="Lastovetsky O.A."/>
            <person name="Gaspar M.L."/>
            <person name="Mondo S.J."/>
            <person name="LaButti K.M."/>
            <person name="Sandor L."/>
            <person name="Grigoriev I.V."/>
            <person name="Henry S.A."/>
            <person name="Pawlowska T.E."/>
        </authorList>
    </citation>
    <scope>NUCLEOTIDE SEQUENCE [LARGE SCALE GENOMIC DNA]</scope>
    <source>
        <strain evidence="3">ATCC 52814</strain>
    </source>
</reference>
<evidence type="ECO:0000256" key="1">
    <source>
        <dbReference type="ARBA" id="ARBA00009686"/>
    </source>
</evidence>
<accession>A0A1X0QTA5</accession>
<gene>
    <name evidence="3" type="ORF">BCV72DRAFT_233801</name>
</gene>
<organism evidence="3">
    <name type="scientific">Rhizopus microsporus var. microsporus</name>
    <dbReference type="NCBI Taxonomy" id="86635"/>
    <lineage>
        <taxon>Eukaryota</taxon>
        <taxon>Fungi</taxon>
        <taxon>Fungi incertae sedis</taxon>
        <taxon>Mucoromycota</taxon>
        <taxon>Mucoromycotina</taxon>
        <taxon>Mucoromycetes</taxon>
        <taxon>Mucorales</taxon>
        <taxon>Mucorineae</taxon>
        <taxon>Rhizopodaceae</taxon>
        <taxon>Rhizopus</taxon>
    </lineage>
</organism>
<comment type="similarity">
    <text evidence="1">Belongs to the phosducin family.</text>
</comment>
<dbReference type="Pfam" id="PF02114">
    <property type="entry name" value="Phosducin"/>
    <property type="match status" value="1"/>
</dbReference>
<dbReference type="InterPro" id="IPR024253">
    <property type="entry name" value="Phosducin_thioredoxin-like_dom"/>
</dbReference>
<dbReference type="Proteomes" id="UP000242414">
    <property type="component" value="Unassembled WGS sequence"/>
</dbReference>
<dbReference type="PANTHER" id="PTHR21148">
    <property type="entry name" value="THIOREDOXIN DOMAIN-CONTAINING PROTEIN 9"/>
    <property type="match status" value="1"/>
</dbReference>
<dbReference type="CDD" id="cd02989">
    <property type="entry name" value="Phd_like_TxnDC9"/>
    <property type="match status" value="1"/>
</dbReference>
<dbReference type="SUPFAM" id="SSF52833">
    <property type="entry name" value="Thioredoxin-like"/>
    <property type="match status" value="1"/>
</dbReference>
<protein>
    <submittedName>
        <fullName evidence="3">Thioredoxin-like protein</fullName>
    </submittedName>
</protein>
<feature type="domain" description="Phosducin" evidence="2">
    <location>
        <begin position="22"/>
        <end position="191"/>
    </location>
</feature>
<evidence type="ECO:0000259" key="2">
    <source>
        <dbReference type="Pfam" id="PF02114"/>
    </source>
</evidence>
<dbReference type="AlphaFoldDB" id="A0A1X0QTA5"/>
<sequence>MSSSAVDIELLSDDEALFEELEKEEDSEIAFMREQRIKEIQSELARRQTLEENKHGVYTEIFKEKEFMDITVKEKYVVGHFFHQDFRRCKIMDTHLEALAKKYYDTRFIKIEVSNAPFLVEKLLVKILPCVIAWKEGYAQTKLVGFDDLGNTDSFTTAALELKLKHAGVIKRKEDPVVQVKKSIFQSNDTDSELEDD</sequence>
<dbReference type="VEuPathDB" id="FungiDB:BCV72DRAFT_233801"/>
<dbReference type="OrthoDB" id="10257948at2759"/>
<name>A0A1X0QTA5_RHIZD</name>
<dbReference type="InterPro" id="IPR036249">
    <property type="entry name" value="Thioredoxin-like_sf"/>
</dbReference>